<keyword evidence="1" id="KW-0472">Membrane</keyword>
<protein>
    <submittedName>
        <fullName evidence="3">Peptidase, M23 family</fullName>
    </submittedName>
</protein>
<evidence type="ECO:0000313" key="3">
    <source>
        <dbReference type="EMBL" id="RSX53282.1"/>
    </source>
</evidence>
<dbReference type="Pfam" id="PF01551">
    <property type="entry name" value="Peptidase_M23"/>
    <property type="match status" value="1"/>
</dbReference>
<evidence type="ECO:0000313" key="4">
    <source>
        <dbReference type="Proteomes" id="UP000287533"/>
    </source>
</evidence>
<dbReference type="EMBL" id="QXGL01000003">
    <property type="protein sequence ID" value="RSX53282.1"/>
    <property type="molecule type" value="Genomic_DNA"/>
</dbReference>
<dbReference type="CDD" id="cd12797">
    <property type="entry name" value="M23_peptidase"/>
    <property type="match status" value="1"/>
</dbReference>
<dbReference type="AlphaFoldDB" id="A0A430FKK0"/>
<reference evidence="3 4" key="1">
    <citation type="submission" date="2018-09" db="EMBL/GenBank/DDBJ databases">
        <title>Characterization of the phylogenetic diversity of five novel species belonging to the genus Bifidobacterium.</title>
        <authorList>
            <person name="Lugli G.A."/>
            <person name="Duranti S."/>
            <person name="Milani C."/>
        </authorList>
    </citation>
    <scope>NUCLEOTIDE SEQUENCE [LARGE SCALE GENOMIC DNA]</scope>
    <source>
        <strain evidence="3 4">2034B</strain>
    </source>
</reference>
<evidence type="ECO:0000256" key="1">
    <source>
        <dbReference type="SAM" id="Phobius"/>
    </source>
</evidence>
<keyword evidence="1" id="KW-1133">Transmembrane helix</keyword>
<keyword evidence="4" id="KW-1185">Reference proteome</keyword>
<dbReference type="InterPro" id="IPR011055">
    <property type="entry name" value="Dup_hybrid_motif"/>
</dbReference>
<evidence type="ECO:0000259" key="2">
    <source>
        <dbReference type="Pfam" id="PF01551"/>
    </source>
</evidence>
<keyword evidence="1" id="KW-0812">Transmembrane</keyword>
<dbReference type="Gene3D" id="2.70.70.10">
    <property type="entry name" value="Glucose Permease (Domain IIA)"/>
    <property type="match status" value="1"/>
</dbReference>
<dbReference type="Proteomes" id="UP000287533">
    <property type="component" value="Unassembled WGS sequence"/>
</dbReference>
<organism evidence="3 4">
    <name type="scientific">Bifidobacterium goeldii</name>
    <dbReference type="NCBI Taxonomy" id="2306975"/>
    <lineage>
        <taxon>Bacteria</taxon>
        <taxon>Bacillati</taxon>
        <taxon>Actinomycetota</taxon>
        <taxon>Actinomycetes</taxon>
        <taxon>Bifidobacteriales</taxon>
        <taxon>Bifidobacteriaceae</taxon>
        <taxon>Bifidobacterium</taxon>
    </lineage>
</organism>
<gene>
    <name evidence="3" type="ORF">D2E25_1255</name>
</gene>
<name>A0A430FKK0_9BIFI</name>
<sequence length="219" mass="23642">MNAQFANTVHRHQRKLRLFAERCQYQRQQRLAAAVALCTICMLAIPWFAMSPPSSHSLPMSDLICAQSAAASTEPAGCTQLWTWPIASARVLAVFDPPAQNWLPGHRGIDLAANTGTALIAPSHGTIAFAGSVGGKSVVSIRHGTLTSTFEPAITDRAVGDTVSRGEMFATVSGESDHCADECVHWGLKRPDANIHSRYIDPAYRVQQSRVALKPVPTV</sequence>
<comment type="caution">
    <text evidence="3">The sequence shown here is derived from an EMBL/GenBank/DDBJ whole genome shotgun (WGS) entry which is preliminary data.</text>
</comment>
<dbReference type="InterPro" id="IPR016047">
    <property type="entry name" value="M23ase_b-sheet_dom"/>
</dbReference>
<dbReference type="SUPFAM" id="SSF51261">
    <property type="entry name" value="Duplicated hybrid motif"/>
    <property type="match status" value="1"/>
</dbReference>
<accession>A0A430FKK0</accession>
<feature type="transmembrane region" description="Helical" evidence="1">
    <location>
        <begin position="31"/>
        <end position="50"/>
    </location>
</feature>
<proteinExistence type="predicted"/>
<feature type="domain" description="M23ase beta-sheet core" evidence="2">
    <location>
        <begin position="105"/>
        <end position="190"/>
    </location>
</feature>